<comment type="caution">
    <text evidence="4">The sequence shown here is derived from an EMBL/GenBank/DDBJ whole genome shotgun (WGS) entry which is preliminary data.</text>
</comment>
<dbReference type="InterPro" id="IPR001789">
    <property type="entry name" value="Sig_transdc_resp-reg_receiver"/>
</dbReference>
<reference evidence="4" key="2">
    <citation type="submission" date="2020-03" db="EMBL/GenBank/DDBJ databases">
        <title>Flavobacteriaceae bacterium strain TP-CH-4, a member of the family Flavobacteriaceae isolated from a deep-sea seamount.</title>
        <authorList>
            <person name="Zhang D.-C."/>
        </authorList>
    </citation>
    <scope>NUCLEOTIDE SEQUENCE</scope>
    <source>
        <strain evidence="4">TP-CH-4</strain>
    </source>
</reference>
<name>A0A967ED53_9FLAO</name>
<evidence type="ECO:0000259" key="3">
    <source>
        <dbReference type="PROSITE" id="PS50110"/>
    </source>
</evidence>
<keyword evidence="5" id="KW-1185">Reference proteome</keyword>
<evidence type="ECO:0000256" key="1">
    <source>
        <dbReference type="ARBA" id="ARBA00022553"/>
    </source>
</evidence>
<dbReference type="AlphaFoldDB" id="A0A967ED53"/>
<dbReference type="Proteomes" id="UP000707206">
    <property type="component" value="Unassembled WGS sequence"/>
</dbReference>
<dbReference type="SUPFAM" id="SSF52172">
    <property type="entry name" value="CheY-like"/>
    <property type="match status" value="1"/>
</dbReference>
<dbReference type="RefSeq" id="WP_166204789.1">
    <property type="nucleotide sequence ID" value="NZ_VIKU02000001.1"/>
</dbReference>
<organism evidence="4 5">
    <name type="scientific">Pelagihabitans pacificus</name>
    <dbReference type="NCBI Taxonomy" id="2696054"/>
    <lineage>
        <taxon>Bacteria</taxon>
        <taxon>Pseudomonadati</taxon>
        <taxon>Bacteroidota</taxon>
        <taxon>Flavobacteriia</taxon>
        <taxon>Flavobacteriales</taxon>
        <taxon>Flavobacteriaceae</taxon>
        <taxon>Pelagihabitans</taxon>
    </lineage>
</organism>
<dbReference type="Pfam" id="PF00072">
    <property type="entry name" value="Response_reg"/>
    <property type="match status" value="1"/>
</dbReference>
<dbReference type="InterPro" id="IPR050595">
    <property type="entry name" value="Bact_response_regulator"/>
</dbReference>
<gene>
    <name evidence="4" type="ORF">FK220_006435</name>
</gene>
<dbReference type="PANTHER" id="PTHR44591:SF3">
    <property type="entry name" value="RESPONSE REGULATORY DOMAIN-CONTAINING PROTEIN"/>
    <property type="match status" value="1"/>
</dbReference>
<dbReference type="CDD" id="cd00156">
    <property type="entry name" value="REC"/>
    <property type="match status" value="1"/>
</dbReference>
<accession>A0A967ED53</accession>
<dbReference type="SMART" id="SM00448">
    <property type="entry name" value="REC"/>
    <property type="match status" value="1"/>
</dbReference>
<sequence length="131" mass="15003">MGPTICVIDDDLVSQYATRYCIEQSIKNCNVVVYDSAEEGLARFIDLHQKGNALPDILLLDLTMNGMDGWEFLDAIQPLMRDIQSTEIYILSSFTNTKDREKAKQHPMIKDYFNKPLSKSMMNTILLSKTY</sequence>
<protein>
    <submittedName>
        <fullName evidence="4">Response regulator</fullName>
    </submittedName>
</protein>
<dbReference type="GO" id="GO:0000160">
    <property type="term" value="P:phosphorelay signal transduction system"/>
    <property type="evidence" value="ECO:0007669"/>
    <property type="project" value="InterPro"/>
</dbReference>
<dbReference type="Gene3D" id="3.40.50.2300">
    <property type="match status" value="1"/>
</dbReference>
<reference evidence="4" key="1">
    <citation type="submission" date="2019-07" db="EMBL/GenBank/DDBJ databases">
        <authorList>
            <person name="De-Chao Zhang Q."/>
        </authorList>
    </citation>
    <scope>NUCLEOTIDE SEQUENCE</scope>
    <source>
        <strain evidence="4">TP-CH-4</strain>
    </source>
</reference>
<dbReference type="EMBL" id="VIKU02000001">
    <property type="protein sequence ID" value="NHF58968.1"/>
    <property type="molecule type" value="Genomic_DNA"/>
</dbReference>
<dbReference type="PANTHER" id="PTHR44591">
    <property type="entry name" value="STRESS RESPONSE REGULATOR PROTEIN 1"/>
    <property type="match status" value="1"/>
</dbReference>
<dbReference type="InterPro" id="IPR011006">
    <property type="entry name" value="CheY-like_superfamily"/>
</dbReference>
<feature type="modified residue" description="4-aspartylphosphate" evidence="2">
    <location>
        <position position="61"/>
    </location>
</feature>
<dbReference type="PROSITE" id="PS50110">
    <property type="entry name" value="RESPONSE_REGULATORY"/>
    <property type="match status" value="1"/>
</dbReference>
<evidence type="ECO:0000256" key="2">
    <source>
        <dbReference type="PROSITE-ProRule" id="PRU00169"/>
    </source>
</evidence>
<evidence type="ECO:0000313" key="4">
    <source>
        <dbReference type="EMBL" id="NHF58968.1"/>
    </source>
</evidence>
<keyword evidence="1 2" id="KW-0597">Phosphoprotein</keyword>
<feature type="domain" description="Response regulatory" evidence="3">
    <location>
        <begin position="4"/>
        <end position="130"/>
    </location>
</feature>
<evidence type="ECO:0000313" key="5">
    <source>
        <dbReference type="Proteomes" id="UP000707206"/>
    </source>
</evidence>
<proteinExistence type="predicted"/>